<protein>
    <submittedName>
        <fullName evidence="6">Chondroadherin-like protein</fullName>
    </submittedName>
</protein>
<dbReference type="InterPro" id="IPR003591">
    <property type="entry name" value="Leu-rich_rpt_typical-subtyp"/>
</dbReference>
<accession>A0A9W7WL56</accession>
<dbReference type="PANTHER" id="PTHR45842:SF12">
    <property type="entry name" value="KEKKON 5, ISOFORM A"/>
    <property type="match status" value="1"/>
</dbReference>
<dbReference type="SUPFAM" id="SSF52058">
    <property type="entry name" value="L domain-like"/>
    <property type="match status" value="1"/>
</dbReference>
<dbReference type="Proteomes" id="UP001059041">
    <property type="component" value="Linkage Group LG11"/>
</dbReference>
<dbReference type="InterPro" id="IPR032675">
    <property type="entry name" value="LRR_dom_sf"/>
</dbReference>
<dbReference type="PROSITE" id="PS51450">
    <property type="entry name" value="LRR"/>
    <property type="match status" value="1"/>
</dbReference>
<comment type="caution">
    <text evidence="6">The sequence shown here is derived from an EMBL/GenBank/DDBJ whole genome shotgun (WGS) entry which is preliminary data.</text>
</comment>
<dbReference type="AlphaFoldDB" id="A0A9W7WL56"/>
<evidence type="ECO:0000256" key="2">
    <source>
        <dbReference type="ARBA" id="ARBA00022729"/>
    </source>
</evidence>
<dbReference type="Pfam" id="PF13855">
    <property type="entry name" value="LRR_8"/>
    <property type="match status" value="1"/>
</dbReference>
<keyword evidence="1" id="KW-0433">Leucine-rich repeat</keyword>
<keyword evidence="7" id="KW-1185">Reference proteome</keyword>
<dbReference type="EMBL" id="JAFHDT010000011">
    <property type="protein sequence ID" value="KAI7803205.1"/>
    <property type="molecule type" value="Genomic_DNA"/>
</dbReference>
<keyword evidence="2 5" id="KW-0732">Signal</keyword>
<keyword evidence="4" id="KW-0325">Glycoprotein</keyword>
<proteinExistence type="predicted"/>
<dbReference type="FunFam" id="3.80.10.10:FF:000311">
    <property type="entry name" value="Chondroadherin-like a"/>
    <property type="match status" value="1"/>
</dbReference>
<evidence type="ECO:0000256" key="1">
    <source>
        <dbReference type="ARBA" id="ARBA00022614"/>
    </source>
</evidence>
<feature type="chain" id="PRO_5040904795" evidence="5">
    <location>
        <begin position="19"/>
        <end position="163"/>
    </location>
</feature>
<dbReference type="Gene3D" id="3.80.10.10">
    <property type="entry name" value="Ribonuclease Inhibitor"/>
    <property type="match status" value="1"/>
</dbReference>
<dbReference type="InterPro" id="IPR050467">
    <property type="entry name" value="LRFN"/>
</dbReference>
<keyword evidence="3" id="KW-0677">Repeat</keyword>
<feature type="signal peptide" evidence="5">
    <location>
        <begin position="1"/>
        <end position="18"/>
    </location>
</feature>
<evidence type="ECO:0000256" key="4">
    <source>
        <dbReference type="ARBA" id="ARBA00023180"/>
    </source>
</evidence>
<evidence type="ECO:0000256" key="5">
    <source>
        <dbReference type="SAM" id="SignalP"/>
    </source>
</evidence>
<dbReference type="SMART" id="SM00369">
    <property type="entry name" value="LRR_TYP"/>
    <property type="match status" value="4"/>
</dbReference>
<dbReference type="PANTHER" id="PTHR45842">
    <property type="entry name" value="SYNAPTIC ADHESION-LIKE MOLECULE SALM"/>
    <property type="match status" value="1"/>
</dbReference>
<evidence type="ECO:0000256" key="3">
    <source>
        <dbReference type="ARBA" id="ARBA00022737"/>
    </source>
</evidence>
<reference evidence="6" key="1">
    <citation type="submission" date="2021-02" db="EMBL/GenBank/DDBJ databases">
        <title>Comparative genomics reveals that relaxation of natural selection precedes convergent phenotypic evolution of cavefish.</title>
        <authorList>
            <person name="Peng Z."/>
        </authorList>
    </citation>
    <scope>NUCLEOTIDE SEQUENCE</scope>
    <source>
        <tissue evidence="6">Muscle</tissue>
    </source>
</reference>
<gene>
    <name evidence="6" type="ORF">IRJ41_003947</name>
</gene>
<evidence type="ECO:0000313" key="6">
    <source>
        <dbReference type="EMBL" id="KAI7803205.1"/>
    </source>
</evidence>
<dbReference type="InterPro" id="IPR001611">
    <property type="entry name" value="Leu-rich_rpt"/>
</dbReference>
<name>A0A9W7WL56_TRIRA</name>
<sequence length="163" mass="18482">MRLMVMLFLMTSIPLSQTVTCPRICVCDDTKLTVTCIGKNLMHIPPTIKEITVKLDLKRNNLGDLSKGAFKHTPYLTHLNLQGCRIHSVRAGAFRGLSHLVQLDLTHNNIDILYQESFDGLSSLKQLYLDRNRIEEIHPGAFASLRSLNLLSLTHNQLVYRLT</sequence>
<evidence type="ECO:0000313" key="7">
    <source>
        <dbReference type="Proteomes" id="UP001059041"/>
    </source>
</evidence>
<organism evidence="6 7">
    <name type="scientific">Triplophysa rosa</name>
    <name type="common">Cave loach</name>
    <dbReference type="NCBI Taxonomy" id="992332"/>
    <lineage>
        <taxon>Eukaryota</taxon>
        <taxon>Metazoa</taxon>
        <taxon>Chordata</taxon>
        <taxon>Craniata</taxon>
        <taxon>Vertebrata</taxon>
        <taxon>Euteleostomi</taxon>
        <taxon>Actinopterygii</taxon>
        <taxon>Neopterygii</taxon>
        <taxon>Teleostei</taxon>
        <taxon>Ostariophysi</taxon>
        <taxon>Cypriniformes</taxon>
        <taxon>Nemacheilidae</taxon>
        <taxon>Triplophysa</taxon>
    </lineage>
</organism>